<dbReference type="Proteomes" id="UP000229974">
    <property type="component" value="Unassembled WGS sequence"/>
</dbReference>
<dbReference type="RefSeq" id="WP_077266479.1">
    <property type="nucleotide sequence ID" value="NZ_BPUF01000041.1"/>
</dbReference>
<accession>A0A2J0Q499</accession>
<gene>
    <name evidence="1" type="ORF">B9Q30_00685</name>
</gene>
<protein>
    <submittedName>
        <fullName evidence="1">Uncharacterized protein</fullName>
    </submittedName>
</protein>
<dbReference type="AlphaFoldDB" id="A0A2J0Q499"/>
<dbReference type="EMBL" id="NEEW01000001">
    <property type="protein sequence ID" value="PJD89065.1"/>
    <property type="molecule type" value="Genomic_DNA"/>
</dbReference>
<proteinExistence type="predicted"/>
<sequence>MFSVRLIIQEYRATAHYMDRHRRQSSSRPLRALFIGDLRHASTLIPFEMPEISGAPFCHSFSRSVSWNS</sequence>
<organism evidence="1 2">
    <name type="scientific">Enterobacter hormaechei</name>
    <dbReference type="NCBI Taxonomy" id="158836"/>
    <lineage>
        <taxon>Bacteria</taxon>
        <taxon>Pseudomonadati</taxon>
        <taxon>Pseudomonadota</taxon>
        <taxon>Gammaproteobacteria</taxon>
        <taxon>Enterobacterales</taxon>
        <taxon>Enterobacteriaceae</taxon>
        <taxon>Enterobacter</taxon>
        <taxon>Enterobacter cloacae complex</taxon>
    </lineage>
</organism>
<name>A0A2J0Q499_9ENTR</name>
<evidence type="ECO:0000313" key="1">
    <source>
        <dbReference type="EMBL" id="PJD89065.1"/>
    </source>
</evidence>
<comment type="caution">
    <text evidence="1">The sequence shown here is derived from an EMBL/GenBank/DDBJ whole genome shotgun (WGS) entry which is preliminary data.</text>
</comment>
<reference evidence="1 2" key="1">
    <citation type="journal article" date="2017" name="J. Antimicrob. Chemother.">
        <title>Characterization of the population structure, drug resistance mechanisms and plasmids of the community-associated Enterobacter cloacae complex in China.</title>
        <authorList>
            <person name="Zhou K."/>
            <person name="Yu W."/>
            <person name="Cao X."/>
            <person name="Shen P."/>
            <person name="Lu H."/>
            <person name="Luo Q."/>
            <person name="Rossen J.W.A."/>
            <person name="Xiao Y."/>
        </authorList>
    </citation>
    <scope>NUCLEOTIDE SEQUENCE [LARGE SCALE GENOMIC DNA]</scope>
    <source>
        <strain evidence="1 2">ECC904</strain>
    </source>
</reference>
<evidence type="ECO:0000313" key="2">
    <source>
        <dbReference type="Proteomes" id="UP000229974"/>
    </source>
</evidence>